<dbReference type="PANTHER" id="PTHR43135:SF3">
    <property type="entry name" value="ALPHA-D-RIBOSE 1-METHYLPHOSPHONATE 5-TRIPHOSPHATE DIPHOSPHATASE"/>
    <property type="match status" value="1"/>
</dbReference>
<protein>
    <submittedName>
        <fullName evidence="2">Amidohydrolase 1</fullName>
    </submittedName>
</protein>
<dbReference type="PANTHER" id="PTHR43135">
    <property type="entry name" value="ALPHA-D-RIBOSE 1-METHYLPHOSPHONATE 5-TRIPHOSPHATE DIPHOSPHATASE"/>
    <property type="match status" value="1"/>
</dbReference>
<dbReference type="InterPro" id="IPR032466">
    <property type="entry name" value="Metal_Hydrolase"/>
</dbReference>
<keyword evidence="2" id="KW-0378">Hydrolase</keyword>
<sequence>MASFPPQLSKVMSTPEHVSMLRVTYVCRDILARGFTTVRDCDGAPYALKQATEEWLVPGPRLTINGHAQSQTGDHGDFRSCHDHAHRASGFVSGLEEGADLIKIMSGGGVVSPTDRLEGKQFIPEEIHAVVLAASNHGTPDSIRLAIENGVKGI</sequence>
<comment type="caution">
    <text evidence="2">The sequence shown here is derived from an EMBL/GenBank/DDBJ whole genome shotgun (WGS) entry which is preliminary data.</text>
</comment>
<dbReference type="OrthoDB" id="194468at2759"/>
<dbReference type="GO" id="GO:0016787">
    <property type="term" value="F:hydrolase activity"/>
    <property type="evidence" value="ECO:0007669"/>
    <property type="project" value="UniProtKB-KW"/>
</dbReference>
<evidence type="ECO:0000313" key="2">
    <source>
        <dbReference type="EMBL" id="KAF4468578.1"/>
    </source>
</evidence>
<dbReference type="Gene3D" id="3.20.20.140">
    <property type="entry name" value="Metal-dependent hydrolases"/>
    <property type="match status" value="1"/>
</dbReference>
<dbReference type="SUPFAM" id="SSF51556">
    <property type="entry name" value="Metallo-dependent hydrolases"/>
    <property type="match status" value="1"/>
</dbReference>
<evidence type="ECO:0000313" key="3">
    <source>
        <dbReference type="Proteomes" id="UP000554235"/>
    </source>
</evidence>
<proteinExistence type="predicted"/>
<dbReference type="AlphaFoldDB" id="A0A8H4LI53"/>
<dbReference type="InterPro" id="IPR006680">
    <property type="entry name" value="Amidohydro-rel"/>
</dbReference>
<gene>
    <name evidence="2" type="ORF">FALBO_4527</name>
</gene>
<organism evidence="2 3">
    <name type="scientific">Fusarium albosuccineum</name>
    <dbReference type="NCBI Taxonomy" id="1237068"/>
    <lineage>
        <taxon>Eukaryota</taxon>
        <taxon>Fungi</taxon>
        <taxon>Dikarya</taxon>
        <taxon>Ascomycota</taxon>
        <taxon>Pezizomycotina</taxon>
        <taxon>Sordariomycetes</taxon>
        <taxon>Hypocreomycetidae</taxon>
        <taxon>Hypocreales</taxon>
        <taxon>Nectriaceae</taxon>
        <taxon>Fusarium</taxon>
        <taxon>Fusarium decemcellulare species complex</taxon>
    </lineage>
</organism>
<dbReference type="InterPro" id="IPR051781">
    <property type="entry name" value="Metallo-dep_Hydrolase"/>
</dbReference>
<feature type="domain" description="Amidohydrolase-related" evidence="1">
    <location>
        <begin position="14"/>
        <end position="140"/>
    </location>
</feature>
<dbReference type="EMBL" id="JAADYS010000595">
    <property type="protein sequence ID" value="KAF4468578.1"/>
    <property type="molecule type" value="Genomic_DNA"/>
</dbReference>
<dbReference type="Proteomes" id="UP000554235">
    <property type="component" value="Unassembled WGS sequence"/>
</dbReference>
<keyword evidence="3" id="KW-1185">Reference proteome</keyword>
<dbReference type="Pfam" id="PF01979">
    <property type="entry name" value="Amidohydro_1"/>
    <property type="match status" value="1"/>
</dbReference>
<reference evidence="2 3" key="1">
    <citation type="submission" date="2020-01" db="EMBL/GenBank/DDBJ databases">
        <title>Identification and distribution of gene clusters putatively required for synthesis of sphingolipid metabolism inhibitors in phylogenetically diverse species of the filamentous fungus Fusarium.</title>
        <authorList>
            <person name="Kim H.-S."/>
            <person name="Busman M."/>
            <person name="Brown D.W."/>
            <person name="Divon H."/>
            <person name="Uhlig S."/>
            <person name="Proctor R.H."/>
        </authorList>
    </citation>
    <scope>NUCLEOTIDE SEQUENCE [LARGE SCALE GENOMIC DNA]</scope>
    <source>
        <strain evidence="2 3">NRRL 20459</strain>
    </source>
</reference>
<name>A0A8H4LI53_9HYPO</name>
<accession>A0A8H4LI53</accession>
<evidence type="ECO:0000259" key="1">
    <source>
        <dbReference type="Pfam" id="PF01979"/>
    </source>
</evidence>